<feature type="region of interest" description="Disordered" evidence="2">
    <location>
        <begin position="1"/>
        <end position="24"/>
    </location>
</feature>
<dbReference type="PANTHER" id="PTHR43157">
    <property type="entry name" value="PHOSPHATIDYLINOSITOL-GLYCAN BIOSYNTHESIS CLASS F PROTEIN-RELATED"/>
    <property type="match status" value="1"/>
</dbReference>
<keyword evidence="4" id="KW-1185">Reference proteome</keyword>
<accession>A0A388KNB9</accession>
<dbReference type="EMBL" id="BFEA01000147">
    <property type="protein sequence ID" value="GBG71498.1"/>
    <property type="molecule type" value="Genomic_DNA"/>
</dbReference>
<feature type="compositionally biased region" description="Low complexity" evidence="2">
    <location>
        <begin position="1"/>
        <end position="22"/>
    </location>
</feature>
<dbReference type="InterPro" id="IPR036291">
    <property type="entry name" value="NAD(P)-bd_dom_sf"/>
</dbReference>
<reference evidence="3 4" key="1">
    <citation type="journal article" date="2018" name="Cell">
        <title>The Chara Genome: Secondary Complexity and Implications for Plant Terrestrialization.</title>
        <authorList>
            <person name="Nishiyama T."/>
            <person name="Sakayama H."/>
            <person name="Vries J.D."/>
            <person name="Buschmann H."/>
            <person name="Saint-Marcoux D."/>
            <person name="Ullrich K.K."/>
            <person name="Haas F.B."/>
            <person name="Vanderstraeten L."/>
            <person name="Becker D."/>
            <person name="Lang D."/>
            <person name="Vosolsobe S."/>
            <person name="Rombauts S."/>
            <person name="Wilhelmsson P.K.I."/>
            <person name="Janitza P."/>
            <person name="Kern R."/>
            <person name="Heyl A."/>
            <person name="Rumpler F."/>
            <person name="Villalobos L.I.A.C."/>
            <person name="Clay J.M."/>
            <person name="Skokan R."/>
            <person name="Toyoda A."/>
            <person name="Suzuki Y."/>
            <person name="Kagoshima H."/>
            <person name="Schijlen E."/>
            <person name="Tajeshwar N."/>
            <person name="Catarino B."/>
            <person name="Hetherington A.J."/>
            <person name="Saltykova A."/>
            <person name="Bonnot C."/>
            <person name="Breuninger H."/>
            <person name="Symeonidi A."/>
            <person name="Radhakrishnan G.V."/>
            <person name="Van Nieuwerburgh F."/>
            <person name="Deforce D."/>
            <person name="Chang C."/>
            <person name="Karol K.G."/>
            <person name="Hedrich R."/>
            <person name="Ulvskov P."/>
            <person name="Glockner G."/>
            <person name="Delwiche C.F."/>
            <person name="Petrasek J."/>
            <person name="Van de Peer Y."/>
            <person name="Friml J."/>
            <person name="Beilby M."/>
            <person name="Dolan L."/>
            <person name="Kohara Y."/>
            <person name="Sugano S."/>
            <person name="Fujiyama A."/>
            <person name="Delaux P.-M."/>
            <person name="Quint M."/>
            <person name="TheiBen G."/>
            <person name="Hagemann M."/>
            <person name="Harholt J."/>
            <person name="Dunand C."/>
            <person name="Zachgo S."/>
            <person name="Langdale J."/>
            <person name="Maumus F."/>
            <person name="Straeten D.V.D."/>
            <person name="Gould S.B."/>
            <person name="Rensing S.A."/>
        </authorList>
    </citation>
    <scope>NUCLEOTIDE SEQUENCE [LARGE SCALE GENOMIC DNA]</scope>
    <source>
        <strain evidence="3 4">S276</strain>
    </source>
</reference>
<dbReference type="OMA" id="MFSDCKP"/>
<keyword evidence="1" id="KW-0560">Oxidoreductase</keyword>
<organism evidence="3 4">
    <name type="scientific">Chara braunii</name>
    <name type="common">Braun's stonewort</name>
    <dbReference type="NCBI Taxonomy" id="69332"/>
    <lineage>
        <taxon>Eukaryota</taxon>
        <taxon>Viridiplantae</taxon>
        <taxon>Streptophyta</taxon>
        <taxon>Charophyceae</taxon>
        <taxon>Charales</taxon>
        <taxon>Characeae</taxon>
        <taxon>Chara</taxon>
    </lineage>
</organism>
<sequence length="378" mass="40687">MASSSSSSGEKGHSSAQQQQQQLRGKTVIVTGSNCGIGLETAAELARRGASVILACRSVERANDAMEEIHRRQADADVMAMKLDLGSQSSVREFAKSFKALRKPLHVLVNNAGANFRSESRTEGGVGISAQVNFLGPYTLTRLLRDELVAGAPSKVVNVSSIMHRMGSIRDARAFLREPKQGRYDNCKLGNVLFTVELNKRWNKDGVEAAAVDPGAVNSNIWRNSAFSRPPLKWGLQLLFAPPSDGASAVIHAATTCPSEPHQRAHAAEPRPGDSSSDEDQDYRRNVAENTPVRLFAEGAFASKLVTGLPSSKWMSAAQPALYLAAAAVDWPVRMVTGKRVFGKVYEVQPNPAAYDASLTASLWECAAEMAGLPPNDE</sequence>
<feature type="region of interest" description="Disordered" evidence="2">
    <location>
        <begin position="257"/>
        <end position="281"/>
    </location>
</feature>
<dbReference type="OrthoDB" id="191139at2759"/>
<comment type="caution">
    <text evidence="3">The sequence shown here is derived from an EMBL/GenBank/DDBJ whole genome shotgun (WGS) entry which is preliminary data.</text>
</comment>
<evidence type="ECO:0000313" key="3">
    <source>
        <dbReference type="EMBL" id="GBG71498.1"/>
    </source>
</evidence>
<dbReference type="GO" id="GO:0016491">
    <property type="term" value="F:oxidoreductase activity"/>
    <property type="evidence" value="ECO:0007669"/>
    <property type="project" value="UniProtKB-KW"/>
</dbReference>
<dbReference type="AlphaFoldDB" id="A0A388KNB9"/>
<evidence type="ECO:0000256" key="1">
    <source>
        <dbReference type="ARBA" id="ARBA00023002"/>
    </source>
</evidence>
<dbReference type="STRING" id="69332.A0A388KNB9"/>
<dbReference type="SUPFAM" id="SSF51735">
    <property type="entry name" value="NAD(P)-binding Rossmann-fold domains"/>
    <property type="match status" value="1"/>
</dbReference>
<dbReference type="Pfam" id="PF00106">
    <property type="entry name" value="adh_short"/>
    <property type="match status" value="1"/>
</dbReference>
<dbReference type="Proteomes" id="UP000265515">
    <property type="component" value="Unassembled WGS sequence"/>
</dbReference>
<dbReference type="InterPro" id="IPR002347">
    <property type="entry name" value="SDR_fam"/>
</dbReference>
<proteinExistence type="predicted"/>
<dbReference type="Gene3D" id="3.40.50.720">
    <property type="entry name" value="NAD(P)-binding Rossmann-like Domain"/>
    <property type="match status" value="1"/>
</dbReference>
<evidence type="ECO:0000313" key="4">
    <source>
        <dbReference type="Proteomes" id="UP000265515"/>
    </source>
</evidence>
<evidence type="ECO:0008006" key="5">
    <source>
        <dbReference type="Google" id="ProtNLM"/>
    </source>
</evidence>
<dbReference type="Gramene" id="GBG71498">
    <property type="protein sequence ID" value="GBG71498"/>
    <property type="gene ID" value="CBR_g8914"/>
</dbReference>
<evidence type="ECO:0000256" key="2">
    <source>
        <dbReference type="SAM" id="MobiDB-lite"/>
    </source>
</evidence>
<name>A0A388KNB9_CHABU</name>
<dbReference type="PANTHER" id="PTHR43157:SF31">
    <property type="entry name" value="PHOSPHATIDYLINOSITOL-GLYCAN BIOSYNTHESIS CLASS F PROTEIN"/>
    <property type="match status" value="1"/>
</dbReference>
<gene>
    <name evidence="3" type="ORF">CBR_g8914</name>
</gene>
<feature type="compositionally biased region" description="Basic and acidic residues" evidence="2">
    <location>
        <begin position="261"/>
        <end position="272"/>
    </location>
</feature>
<protein>
    <recommendedName>
        <fullName evidence="5">Retinol dehydrogenase</fullName>
    </recommendedName>
</protein>
<dbReference type="PRINTS" id="PR00081">
    <property type="entry name" value="GDHRDH"/>
</dbReference>